<comment type="caution">
    <text evidence="1">The sequence shown here is derived from an EMBL/GenBank/DDBJ whole genome shotgun (WGS) entry which is preliminary data.</text>
</comment>
<dbReference type="AlphaFoldDB" id="A0A9X2D2U6"/>
<reference evidence="1" key="1">
    <citation type="submission" date="2021-11" db="EMBL/GenBank/DDBJ databases">
        <title>Legionella maioricencis sp. nov., a new species isolated from hot water samples in Mallorca.</title>
        <authorList>
            <person name="Crespi S."/>
            <person name="Drasar V."/>
            <person name="Salva-Serra F."/>
            <person name="Jaen-Luchoro D."/>
            <person name="Pineiro-Iglesias B."/>
            <person name="Aliaga F."/>
            <person name="Fernandez-Juarez V."/>
            <person name="Coll G."/>
            <person name="Moore E.R.B."/>
            <person name="Bennasar-Figueras A."/>
        </authorList>
    </citation>
    <scope>NUCLEOTIDE SEQUENCE</scope>
    <source>
        <strain evidence="1">HCPI-6</strain>
    </source>
</reference>
<sequence>MLIYFQTFTYQDHQEQSHPLLWEYSPTENIAKCIYQVVGNSTKVDPEVVNESLKKINGIKISDGVAILVDCSLLEKEICAYVEPSKPTLRGVLLSPAFFTPAPNSNFSAKLLSFDSLLSGSEGSTLCYEVILRNNNDANLAKLTALKIHSQTSANLAIQVIKNIDFYYLRQIQIKLVRHLYEDIFASSLSAVRPEEVPSKAVDYFRQAIIAIMENTKYNSIDTAFEKAQAEDKEPIPIEDNYKIRVIYARRMLAAFLFFIEDTVPPVKIPTSAEEADELRKLKIWLPVFKDHIQKHKEKLALLLNDLEQLIICTGLMQHDNSQLTFDALLHNGNLDFSLLTTKLKALQVDMERSTMAVAVKKLNSAHKIPSDLISAPEKIYSLKSLVHDWFKKALHEDIQSEFKESEINAHVENIVQQLVTEICGCTKGFSRSEEAKWISHTMTSSDTDVYVTREWEMNLEAEFSKLKTKLTITKSKHASHLEADIVKFVTSFIHQQLEQLKHQNQTTDAPKTTEMTL</sequence>
<dbReference type="EMBL" id="JAJKBJ010000017">
    <property type="protein sequence ID" value="MCL9685035.1"/>
    <property type="molecule type" value="Genomic_DNA"/>
</dbReference>
<protein>
    <submittedName>
        <fullName evidence="1">Uncharacterized protein</fullName>
    </submittedName>
</protein>
<name>A0A9X2D2U6_9GAMM</name>
<dbReference type="RefSeq" id="WP_250422352.1">
    <property type="nucleotide sequence ID" value="NZ_JAJKBJ010000017.1"/>
</dbReference>
<dbReference type="Proteomes" id="UP001139721">
    <property type="component" value="Unassembled WGS sequence"/>
</dbReference>
<keyword evidence="2" id="KW-1185">Reference proteome</keyword>
<evidence type="ECO:0000313" key="1">
    <source>
        <dbReference type="EMBL" id="MCL9685035.1"/>
    </source>
</evidence>
<proteinExistence type="predicted"/>
<organism evidence="1 2">
    <name type="scientific">Legionella maioricensis</name>
    <dbReference type="NCBI Taxonomy" id="2896528"/>
    <lineage>
        <taxon>Bacteria</taxon>
        <taxon>Pseudomonadati</taxon>
        <taxon>Pseudomonadota</taxon>
        <taxon>Gammaproteobacteria</taxon>
        <taxon>Legionellales</taxon>
        <taxon>Legionellaceae</taxon>
        <taxon>Legionella</taxon>
    </lineage>
</organism>
<gene>
    <name evidence="1" type="ORF">LOX96_13085</name>
</gene>
<accession>A0A9X2D2U6</accession>
<evidence type="ECO:0000313" key="2">
    <source>
        <dbReference type="Proteomes" id="UP001139721"/>
    </source>
</evidence>